<dbReference type="RefSeq" id="WP_359104252.1">
    <property type="nucleotide sequence ID" value="NZ_JBEZGT010000029.1"/>
</dbReference>
<evidence type="ECO:0000313" key="1">
    <source>
        <dbReference type="EMBL" id="MEV4921954.1"/>
    </source>
</evidence>
<protein>
    <submittedName>
        <fullName evidence="1">Uncharacterized protein</fullName>
    </submittedName>
</protein>
<sequence>MTTNDGPPAQGPGADAVLTPAYIRQPRLLPGSRGLDRAMTKLAATVIFIALIHGARMEPHAAGLLTVEIVTSICLINASGPVVRSGGTKVKQLLNAITG</sequence>
<reference evidence="1 2" key="1">
    <citation type="submission" date="2024-06" db="EMBL/GenBank/DDBJ databases">
        <title>The Natural Products Discovery Center: Release of the First 8490 Sequenced Strains for Exploring Actinobacteria Biosynthetic Diversity.</title>
        <authorList>
            <person name="Kalkreuter E."/>
            <person name="Kautsar S.A."/>
            <person name="Yang D."/>
            <person name="Bader C.D."/>
            <person name="Teijaro C.N."/>
            <person name="Fluegel L."/>
            <person name="Davis C.M."/>
            <person name="Simpson J.R."/>
            <person name="Lauterbach L."/>
            <person name="Steele A.D."/>
            <person name="Gui C."/>
            <person name="Meng S."/>
            <person name="Li G."/>
            <person name="Viehrig K."/>
            <person name="Ye F."/>
            <person name="Su P."/>
            <person name="Kiefer A.F."/>
            <person name="Nichols A."/>
            <person name="Cepeda A.J."/>
            <person name="Yan W."/>
            <person name="Fan B."/>
            <person name="Jiang Y."/>
            <person name="Adhikari A."/>
            <person name="Zheng C.-J."/>
            <person name="Schuster L."/>
            <person name="Cowan T.M."/>
            <person name="Smanski M.J."/>
            <person name="Chevrette M.G."/>
            <person name="De Carvalho L.P.S."/>
            <person name="Shen B."/>
        </authorList>
    </citation>
    <scope>NUCLEOTIDE SEQUENCE [LARGE SCALE GENOMIC DNA]</scope>
    <source>
        <strain evidence="1 2">NPDC053791</strain>
    </source>
</reference>
<gene>
    <name evidence="1" type="ORF">AB0L03_03725</name>
</gene>
<name>A0ABV3IPC3_9ACTN</name>
<dbReference type="Proteomes" id="UP001552479">
    <property type="component" value="Unassembled WGS sequence"/>
</dbReference>
<comment type="caution">
    <text evidence="1">The sequence shown here is derived from an EMBL/GenBank/DDBJ whole genome shotgun (WGS) entry which is preliminary data.</text>
</comment>
<accession>A0ABV3IPC3</accession>
<organism evidence="1 2">
    <name type="scientific">Streptomyces roseoverticillatus</name>
    <dbReference type="NCBI Taxonomy" id="66429"/>
    <lineage>
        <taxon>Bacteria</taxon>
        <taxon>Bacillati</taxon>
        <taxon>Actinomycetota</taxon>
        <taxon>Actinomycetes</taxon>
        <taxon>Kitasatosporales</taxon>
        <taxon>Streptomycetaceae</taxon>
        <taxon>Streptomyces</taxon>
    </lineage>
</organism>
<keyword evidence="2" id="KW-1185">Reference proteome</keyword>
<dbReference type="EMBL" id="JBFASG010000002">
    <property type="protein sequence ID" value="MEV4921954.1"/>
    <property type="molecule type" value="Genomic_DNA"/>
</dbReference>
<evidence type="ECO:0000313" key="2">
    <source>
        <dbReference type="Proteomes" id="UP001552479"/>
    </source>
</evidence>
<proteinExistence type="predicted"/>